<feature type="compositionally biased region" description="Gly residues" evidence="1">
    <location>
        <begin position="137"/>
        <end position="146"/>
    </location>
</feature>
<feature type="region of interest" description="Disordered" evidence="1">
    <location>
        <begin position="196"/>
        <end position="268"/>
    </location>
</feature>
<name>A0A0E0A7G8_9ORYZ</name>
<dbReference type="EnsemblPlants" id="OGLUM06G09770.1">
    <property type="protein sequence ID" value="OGLUM06G09770.1"/>
    <property type="gene ID" value="OGLUM06G09770"/>
</dbReference>
<sequence>MAKPSGWPNCSTGWPNVASLLHWLKPRADNSDGGVNGAEGHGGLVPVAGDLGHALRAHGVLDPPGIGGLLGVARVVLGEQVVVEGDEDAGEHVSGARLWWRGWDEIEEVGRVDMGVLEAHEEGDELGELVAEEGRGGRGGRGGGATTAGSRRGRGRSRRAPRRARPGGVGIRGEQDGLLEVIHGGGGGGGGIWAGAEGGKEERGRGGRVGGPPLPRGTASPPCSHPCSCSCSGKGGENLEEQRVEADTRVPLPYTQNREDKWRGCWSK</sequence>
<protein>
    <submittedName>
        <fullName evidence="2">Uncharacterized protein</fullName>
    </submittedName>
</protein>
<reference evidence="2" key="1">
    <citation type="submission" date="2015-04" db="UniProtKB">
        <authorList>
            <consortium name="EnsemblPlants"/>
        </authorList>
    </citation>
    <scope>IDENTIFICATION</scope>
</reference>
<dbReference type="Proteomes" id="UP000026961">
    <property type="component" value="Chromosome 6"/>
</dbReference>
<organism evidence="2">
    <name type="scientific">Oryza glumipatula</name>
    <dbReference type="NCBI Taxonomy" id="40148"/>
    <lineage>
        <taxon>Eukaryota</taxon>
        <taxon>Viridiplantae</taxon>
        <taxon>Streptophyta</taxon>
        <taxon>Embryophyta</taxon>
        <taxon>Tracheophyta</taxon>
        <taxon>Spermatophyta</taxon>
        <taxon>Magnoliopsida</taxon>
        <taxon>Liliopsida</taxon>
        <taxon>Poales</taxon>
        <taxon>Poaceae</taxon>
        <taxon>BOP clade</taxon>
        <taxon>Oryzoideae</taxon>
        <taxon>Oryzeae</taxon>
        <taxon>Oryzinae</taxon>
        <taxon>Oryza</taxon>
    </lineage>
</organism>
<evidence type="ECO:0000256" key="1">
    <source>
        <dbReference type="SAM" id="MobiDB-lite"/>
    </source>
</evidence>
<reference evidence="2" key="2">
    <citation type="submission" date="2018-05" db="EMBL/GenBank/DDBJ databases">
        <title>OgluRS3 (Oryza glumaepatula Reference Sequence Version 3).</title>
        <authorList>
            <person name="Zhang J."/>
            <person name="Kudrna D."/>
            <person name="Lee S."/>
            <person name="Talag J."/>
            <person name="Welchert J."/>
            <person name="Wing R.A."/>
        </authorList>
    </citation>
    <scope>NUCLEOTIDE SEQUENCE [LARGE SCALE GENOMIC DNA]</scope>
</reference>
<accession>A0A0E0A7G8</accession>
<evidence type="ECO:0000313" key="3">
    <source>
        <dbReference type="Proteomes" id="UP000026961"/>
    </source>
</evidence>
<feature type="region of interest" description="Disordered" evidence="1">
    <location>
        <begin position="132"/>
        <end position="172"/>
    </location>
</feature>
<feature type="compositionally biased region" description="Basic and acidic residues" evidence="1">
    <location>
        <begin position="257"/>
        <end position="268"/>
    </location>
</feature>
<evidence type="ECO:0000313" key="2">
    <source>
        <dbReference type="EnsemblPlants" id="OGLUM06G09770.1"/>
    </source>
</evidence>
<proteinExistence type="predicted"/>
<keyword evidence="3" id="KW-1185">Reference proteome</keyword>
<dbReference type="AlphaFoldDB" id="A0A0E0A7G8"/>
<dbReference type="Gramene" id="OGLUM06G09770.1">
    <property type="protein sequence ID" value="OGLUM06G09770.1"/>
    <property type="gene ID" value="OGLUM06G09770"/>
</dbReference>
<feature type="compositionally biased region" description="Basic residues" evidence="1">
    <location>
        <begin position="151"/>
        <end position="165"/>
    </location>
</feature>
<dbReference type="HOGENOM" id="CLU_1039713_0_0_1"/>
<feature type="compositionally biased region" description="Low complexity" evidence="1">
    <location>
        <begin position="216"/>
        <end position="227"/>
    </location>
</feature>